<evidence type="ECO:0000256" key="1">
    <source>
        <dbReference type="SAM" id="MobiDB-lite"/>
    </source>
</evidence>
<reference evidence="2" key="1">
    <citation type="submission" date="2020-04" db="EMBL/GenBank/DDBJ databases">
        <authorList>
            <person name="Zhang T."/>
        </authorList>
    </citation>
    <scope>NUCLEOTIDE SEQUENCE</scope>
    <source>
        <strain evidence="2">HKST-UBA11</strain>
    </source>
</reference>
<name>A0A955RKK6_9BACT</name>
<organism evidence="2 3">
    <name type="scientific">Candidatus Dojkabacteria bacterium</name>
    <dbReference type="NCBI Taxonomy" id="2099670"/>
    <lineage>
        <taxon>Bacteria</taxon>
        <taxon>Candidatus Dojkabacteria</taxon>
    </lineage>
</organism>
<evidence type="ECO:0000313" key="2">
    <source>
        <dbReference type="EMBL" id="MCA9385871.1"/>
    </source>
</evidence>
<dbReference type="AlphaFoldDB" id="A0A955RKK6"/>
<feature type="compositionally biased region" description="Polar residues" evidence="1">
    <location>
        <begin position="48"/>
        <end position="73"/>
    </location>
</feature>
<accession>A0A955RKK6</accession>
<feature type="region of interest" description="Disordered" evidence="1">
    <location>
        <begin position="29"/>
        <end position="73"/>
    </location>
</feature>
<feature type="compositionally biased region" description="Low complexity" evidence="1">
    <location>
        <begin position="34"/>
        <end position="47"/>
    </location>
</feature>
<dbReference type="Proteomes" id="UP000754563">
    <property type="component" value="Unassembled WGS sequence"/>
</dbReference>
<protein>
    <recommendedName>
        <fullName evidence="4">Lipoprotein</fullName>
    </recommendedName>
</protein>
<dbReference type="PROSITE" id="PS51257">
    <property type="entry name" value="PROKAR_LIPOPROTEIN"/>
    <property type="match status" value="1"/>
</dbReference>
<comment type="caution">
    <text evidence="2">The sequence shown here is derived from an EMBL/GenBank/DDBJ whole genome shotgun (WGS) entry which is preliminary data.</text>
</comment>
<proteinExistence type="predicted"/>
<evidence type="ECO:0000313" key="3">
    <source>
        <dbReference type="Proteomes" id="UP000754563"/>
    </source>
</evidence>
<gene>
    <name evidence="2" type="ORF">KC717_04450</name>
</gene>
<dbReference type="EMBL" id="JAGQLH010000051">
    <property type="protein sequence ID" value="MCA9385871.1"/>
    <property type="molecule type" value="Genomic_DNA"/>
</dbReference>
<sequence>MKNINFKLLPVLIISSLVVLGGCSIIENTDSIDPTPTTVPTEEVTPTGSVSNTPEASESPTPKPSNNIQQNSPTQQEVLEVLGEDYKEYKNDELKISFKYPSSFNILGPVVSSGRTDVQILTVSSENSQLEIYSSENELDGGMTVTDSDMFTSTSFSIDGNEYLIVGPELNTNATISHQFIYHLGPLYYELEYDPDAIGIMFGFKPNSRYYSLGYQTNYSGTNVPKYVSVEDWQEKDIDFERFVMILRTITFTD</sequence>
<reference evidence="2" key="2">
    <citation type="journal article" date="2021" name="Microbiome">
        <title>Successional dynamics and alternative stable states in a saline activated sludge microbial community over 9 years.</title>
        <authorList>
            <person name="Wang Y."/>
            <person name="Ye J."/>
            <person name="Ju F."/>
            <person name="Liu L."/>
            <person name="Boyd J.A."/>
            <person name="Deng Y."/>
            <person name="Parks D.H."/>
            <person name="Jiang X."/>
            <person name="Yin X."/>
            <person name="Woodcroft B.J."/>
            <person name="Tyson G.W."/>
            <person name="Hugenholtz P."/>
            <person name="Polz M.F."/>
            <person name="Zhang T."/>
        </authorList>
    </citation>
    <scope>NUCLEOTIDE SEQUENCE</scope>
    <source>
        <strain evidence="2">HKST-UBA11</strain>
    </source>
</reference>
<evidence type="ECO:0008006" key="4">
    <source>
        <dbReference type="Google" id="ProtNLM"/>
    </source>
</evidence>